<feature type="binding site" evidence="15">
    <location>
        <position position="984"/>
    </location>
    <ligand>
        <name>ATP</name>
        <dbReference type="ChEBI" id="CHEBI:30616"/>
    </ligand>
</feature>
<dbReference type="SUPFAM" id="SSF81653">
    <property type="entry name" value="Calcium ATPase, transduction domain A"/>
    <property type="match status" value="1"/>
</dbReference>
<name>A0A9W8LEG0_9FUNG</name>
<keyword evidence="4 17" id="KW-0812">Transmembrane</keyword>
<feature type="binding site" evidence="15">
    <location>
        <position position="1140"/>
    </location>
    <ligand>
        <name>ATP</name>
        <dbReference type="ChEBI" id="CHEBI:30616"/>
    </ligand>
</feature>
<feature type="transmembrane region" description="Helical" evidence="17">
    <location>
        <begin position="481"/>
        <end position="501"/>
    </location>
</feature>
<feature type="transmembrane region" description="Helical" evidence="17">
    <location>
        <begin position="1434"/>
        <end position="1458"/>
    </location>
</feature>
<dbReference type="SFLD" id="SFLDG00002">
    <property type="entry name" value="C1.7:_P-type_atpase_like"/>
    <property type="match status" value="1"/>
</dbReference>
<dbReference type="PANTHER" id="PTHR24092:SF174">
    <property type="entry name" value="PHOSPHOLIPID-TRANSPORTING ATPASE DNF3-RELATED"/>
    <property type="match status" value="1"/>
</dbReference>
<dbReference type="InterPro" id="IPR032631">
    <property type="entry name" value="P-type_ATPase_N"/>
</dbReference>
<feature type="binding site" evidence="15">
    <location>
        <position position="1187"/>
    </location>
    <ligand>
        <name>ATP</name>
        <dbReference type="ChEBI" id="CHEBI:30616"/>
    </ligand>
</feature>
<dbReference type="SFLD" id="SFLDS00003">
    <property type="entry name" value="Haloacid_Dehalogenase"/>
    <property type="match status" value="1"/>
</dbReference>
<protein>
    <recommendedName>
        <fullName evidence="17">Phospholipid-transporting ATPase</fullName>
        <ecNumber evidence="17">7.6.2.1</ecNumber>
    </recommendedName>
</protein>
<feature type="binding site" evidence="16">
    <location>
        <position position="1184"/>
    </location>
    <ligand>
        <name>Mg(2+)</name>
        <dbReference type="ChEBI" id="CHEBI:18420"/>
    </ligand>
</feature>
<feature type="binding site" evidence="15">
    <location>
        <position position="742"/>
    </location>
    <ligand>
        <name>ATP</name>
        <dbReference type="ChEBI" id="CHEBI:30616"/>
    </ligand>
</feature>
<feature type="compositionally biased region" description="Polar residues" evidence="18">
    <location>
        <begin position="852"/>
        <end position="866"/>
    </location>
</feature>
<dbReference type="Gene3D" id="3.40.50.1000">
    <property type="entry name" value="HAD superfamily/HAD-like"/>
    <property type="match status" value="1"/>
</dbReference>
<dbReference type="InterPro" id="IPR023299">
    <property type="entry name" value="ATPase_P-typ_cyto_dom_N"/>
</dbReference>
<evidence type="ECO:0000256" key="14">
    <source>
        <dbReference type="PIRSR" id="PIRSR606539-1"/>
    </source>
</evidence>
<evidence type="ECO:0000256" key="5">
    <source>
        <dbReference type="ARBA" id="ARBA00022723"/>
    </source>
</evidence>
<dbReference type="GO" id="GO:0005802">
    <property type="term" value="C:trans-Golgi network"/>
    <property type="evidence" value="ECO:0007669"/>
    <property type="project" value="TreeGrafter"/>
</dbReference>
<dbReference type="SUPFAM" id="SSF81665">
    <property type="entry name" value="Calcium ATPase, transmembrane domain M"/>
    <property type="match status" value="1"/>
</dbReference>
<dbReference type="GO" id="GO:0140326">
    <property type="term" value="F:ATPase-coupled intramembrane lipid transporter activity"/>
    <property type="evidence" value="ECO:0007669"/>
    <property type="project" value="UniProtKB-EC"/>
</dbReference>
<dbReference type="PANTHER" id="PTHR24092">
    <property type="entry name" value="PROBABLE PHOSPHOLIPID-TRANSPORTING ATPASE"/>
    <property type="match status" value="1"/>
</dbReference>
<gene>
    <name evidence="22" type="ORF">H4R18_004702</name>
</gene>
<feature type="binding site" evidence="15">
    <location>
        <position position="765"/>
    </location>
    <ligand>
        <name>ATP</name>
        <dbReference type="ChEBI" id="CHEBI:30616"/>
    </ligand>
</feature>
<dbReference type="NCBIfam" id="TIGR01652">
    <property type="entry name" value="ATPase-Plipid"/>
    <property type="match status" value="1"/>
</dbReference>
<dbReference type="GO" id="GO:0032456">
    <property type="term" value="P:endocytic recycling"/>
    <property type="evidence" value="ECO:0007669"/>
    <property type="project" value="TreeGrafter"/>
</dbReference>
<dbReference type="Gene3D" id="2.70.150.10">
    <property type="entry name" value="Calcium-transporting ATPase, cytoplasmic transduction domain A"/>
    <property type="match status" value="1"/>
</dbReference>
<dbReference type="OrthoDB" id="377733at2759"/>
<dbReference type="PRINTS" id="PR00119">
    <property type="entry name" value="CATATPASE"/>
</dbReference>
<evidence type="ECO:0000256" key="8">
    <source>
        <dbReference type="ARBA" id="ARBA00022842"/>
    </source>
</evidence>
<dbReference type="Gene3D" id="3.40.1110.10">
    <property type="entry name" value="Calcium-transporting ATPase, cytoplasmic domain N"/>
    <property type="match status" value="1"/>
</dbReference>
<evidence type="ECO:0000256" key="16">
    <source>
        <dbReference type="PIRSR" id="PIRSR606539-3"/>
    </source>
</evidence>
<dbReference type="InterPro" id="IPR059000">
    <property type="entry name" value="ATPase_P-type_domA"/>
</dbReference>
<sequence>MRAGRGPDAADGSEGIAIPLPGFFLDPASDDWVGGHSFRQRQRRPQEAVVVPASPTKRVHYEVSYDHPKNAISTARYNVVTFLPAQLAAQFSKVANVYFLFSVILEQVPGWSPTGRWATLLPLSVFVTLSIVHEGYDDLRRHHMDRAENRQLTRVLKVKVHDRTAAFSLRGLCHRGSQSIHTLGHRPSADAAHAGCWWSAVSAVRSRVTARVAEARRGSRECEHSGDEDEDGASAAGTALRQRIERSAATIRTWSTRRASSTIVPPERAADAAPGALPDTMGCRWKRKRWENVQVGDLVMICKDEWVPADCVVLASADPAGACFVETAALDGETALKQKQALPATHGRIQTAEQLAAFCALTHVEAPSAELYSFKGFMEIGGERHPLTPSQLLLRGSVLRNTAHVFAQVVYAGEHTRLRLNATRNVRTKAPQIQRITNQIVVLVFVLLVVLCALFSWLGVRWGRRQHPRHWYLGADAMSASVLFFGYVLMMNTLIPISLYVTLEMVKIAQCWFIQQDAAMYHAESGSRAEARTTAINEDLGMVRYVFSDKTGTLTENVMRLRAVMCAGFSYQHADPSAHDAASKRPEDNTGDEEEEEEEEECDPDLIGPGEPGDPRAHTRASDDAPVSDLLRLPPTGQMLGGTAAPPSEVFRARAEWFLRCLALCHTVQPDRDPATGRIAGYQAVSPDEKALVAAAAELGYAMDGRAGALVRLRVAEGAAKDGGGRPAGRVDGYEVLDVLEFSSARRRMSVIMRCPDGRIVLVAKGADSAIWPRLRAPQDLRSDPLDRAFMPSPVPLAPAALHVRRASFTASSSSSSSSSSRAATPSPSCLSLPSAQTRGRRQRQPLPPTSPQISPASDVSGSTAAPDSAEAQASFAEPTAEEEQWVRARALEALHQFSTEGLRTLVYAHKEIAPAAYEAWRARYAQATAALAGRQQQIEAACEEMERGLLLAGVSAIEDRLQAGVPETIFKLRRAGIRVWMLTGDKVETAVNIARSCRLIDTDAVETAALDRHVLDCAAGRMLLLTLQSAADPAALDRTLDAALAAARRLEPVAERFEARSHRERLRRGLKTFGAMVGVQPGAGSAPRDGDKRQGGLSVAVDGETLSLLEESAGLLDKFLALGTLCDAVVCSRVSPAQKALVVHRMRVRCEGGDRAARGWRQWVRRALGRDGDRYMVTLAIGDGGNDIAMIQEAHVGIGIAGQEGLQASRAADFSIGQFRFLQRLLLVHGRWSYVRVSLFVMSTFYKCMALFPAQLMYQFYTGFCGTSLFEGTTLSFYNTLFTFLPPMAVGIFDQDLQPATLLDFPELYRDMGPRCRLLSVPQFIRRVWAVGTAHAALGILLPLVAALPLGYGGTTSDQFTLGVCVFGTVVATVVVKTAYLDMRRWTLPAHLSVVLMLALWIGYNGLLSHVYSMGVGNGFFGRGVFVRLMAGAAFWMQWVVSVAAGLCLCLVVNLICTVRDPAERRLASWFARERAAEHAANGARRREWLSRRLPNAP</sequence>
<dbReference type="SFLD" id="SFLDF00027">
    <property type="entry name" value="p-type_atpase"/>
    <property type="match status" value="1"/>
</dbReference>
<feature type="transmembrane region" description="Helical" evidence="17">
    <location>
        <begin position="1393"/>
        <end position="1414"/>
    </location>
</feature>
<dbReference type="GO" id="GO:0016887">
    <property type="term" value="F:ATP hydrolysis activity"/>
    <property type="evidence" value="ECO:0007669"/>
    <property type="project" value="InterPro"/>
</dbReference>
<dbReference type="PROSITE" id="PS00154">
    <property type="entry name" value="ATPASE_E1_E2"/>
    <property type="match status" value="1"/>
</dbReference>
<keyword evidence="23" id="KW-1185">Reference proteome</keyword>
<evidence type="ECO:0000256" key="18">
    <source>
        <dbReference type="SAM" id="MobiDB-lite"/>
    </source>
</evidence>
<keyword evidence="8 16" id="KW-0460">Magnesium</keyword>
<feature type="domain" description="P-type ATPase N-terminal" evidence="20">
    <location>
        <begin position="64"/>
        <end position="119"/>
    </location>
</feature>
<feature type="binding site" evidence="15">
    <location>
        <position position="904"/>
    </location>
    <ligand>
        <name>ATP</name>
        <dbReference type="ChEBI" id="CHEBI:30616"/>
    </ligand>
</feature>
<feature type="binding site" evidence="15">
    <location>
        <position position="550"/>
    </location>
    <ligand>
        <name>ATP</name>
        <dbReference type="ChEBI" id="CHEBI:30616"/>
    </ligand>
</feature>
<dbReference type="Pfam" id="PF16212">
    <property type="entry name" value="PhoLip_ATPase_C"/>
    <property type="match status" value="1"/>
</dbReference>
<dbReference type="GO" id="GO:0005524">
    <property type="term" value="F:ATP binding"/>
    <property type="evidence" value="ECO:0007669"/>
    <property type="project" value="UniProtKB-UniRule"/>
</dbReference>
<feature type="binding site" evidence="15">
    <location>
        <position position="985"/>
    </location>
    <ligand>
        <name>ATP</name>
        <dbReference type="ChEBI" id="CHEBI:30616"/>
    </ligand>
</feature>
<organism evidence="22 23">
    <name type="scientific">Coemansia javaensis</name>
    <dbReference type="NCBI Taxonomy" id="2761396"/>
    <lineage>
        <taxon>Eukaryota</taxon>
        <taxon>Fungi</taxon>
        <taxon>Fungi incertae sedis</taxon>
        <taxon>Zoopagomycota</taxon>
        <taxon>Kickxellomycotina</taxon>
        <taxon>Kickxellomycetes</taxon>
        <taxon>Kickxellales</taxon>
        <taxon>Kickxellaceae</taxon>
        <taxon>Coemansia</taxon>
    </lineage>
</organism>
<keyword evidence="9 17" id="KW-1278">Translocase</keyword>
<feature type="compositionally biased region" description="Acidic residues" evidence="18">
    <location>
        <begin position="589"/>
        <end position="604"/>
    </location>
</feature>
<keyword evidence="7 15" id="KW-0067">ATP-binding</keyword>
<feature type="transmembrane region" description="Helical" evidence="17">
    <location>
        <begin position="1233"/>
        <end position="1253"/>
    </location>
</feature>
<comment type="caution">
    <text evidence="22">The sequence shown here is derived from an EMBL/GenBank/DDBJ whole genome shotgun (WGS) entry which is preliminary data.</text>
</comment>
<dbReference type="EMBL" id="JANBUL010000239">
    <property type="protein sequence ID" value="KAJ2778255.1"/>
    <property type="molecule type" value="Genomic_DNA"/>
</dbReference>
<evidence type="ECO:0000256" key="9">
    <source>
        <dbReference type="ARBA" id="ARBA00022967"/>
    </source>
</evidence>
<evidence type="ECO:0000256" key="12">
    <source>
        <dbReference type="ARBA" id="ARBA00034036"/>
    </source>
</evidence>
<feature type="compositionally biased region" description="Basic and acidic residues" evidence="18">
    <location>
        <begin position="216"/>
        <end position="225"/>
    </location>
</feature>
<evidence type="ECO:0000256" key="7">
    <source>
        <dbReference type="ARBA" id="ARBA00022840"/>
    </source>
</evidence>
<comment type="catalytic activity">
    <reaction evidence="13">
        <text>a 1,2-diacyl-sn-glycero-3-phosphoethanolamine(out) + ATP + H2O = a 1,2-diacyl-sn-glycero-3-phosphoethanolamine(in) + ADP + phosphate + H(+)</text>
        <dbReference type="Rhea" id="RHEA:66132"/>
        <dbReference type="ChEBI" id="CHEBI:15377"/>
        <dbReference type="ChEBI" id="CHEBI:15378"/>
        <dbReference type="ChEBI" id="CHEBI:30616"/>
        <dbReference type="ChEBI" id="CHEBI:43474"/>
        <dbReference type="ChEBI" id="CHEBI:64612"/>
        <dbReference type="ChEBI" id="CHEBI:456216"/>
    </reaction>
    <physiologicalReaction direction="left-to-right" evidence="13">
        <dbReference type="Rhea" id="RHEA:66133"/>
    </physiologicalReaction>
</comment>
<comment type="catalytic activity">
    <reaction evidence="12 17">
        <text>ATP + H2O + phospholipidSide 1 = ADP + phosphate + phospholipidSide 2.</text>
        <dbReference type="EC" id="7.6.2.1"/>
    </reaction>
</comment>
<feature type="transmembrane region" description="Helical" evidence="17">
    <location>
        <begin position="1329"/>
        <end position="1349"/>
    </location>
</feature>
<dbReference type="NCBIfam" id="TIGR01494">
    <property type="entry name" value="ATPase_P-type"/>
    <property type="match status" value="1"/>
</dbReference>
<dbReference type="SUPFAM" id="SSF56784">
    <property type="entry name" value="HAD-like"/>
    <property type="match status" value="1"/>
</dbReference>
<dbReference type="InterPro" id="IPR018303">
    <property type="entry name" value="ATPase_P-typ_P_site"/>
</dbReference>
<evidence type="ECO:0000256" key="4">
    <source>
        <dbReference type="ARBA" id="ARBA00022692"/>
    </source>
</evidence>
<feature type="active site" description="4-aspartylphosphate intermediate" evidence="14">
    <location>
        <position position="549"/>
    </location>
</feature>
<feature type="compositionally biased region" description="Low complexity" evidence="18">
    <location>
        <begin position="811"/>
        <end position="829"/>
    </location>
</feature>
<keyword evidence="10 17" id="KW-1133">Transmembrane helix</keyword>
<dbReference type="InterPro" id="IPR001757">
    <property type="entry name" value="P_typ_ATPase"/>
</dbReference>
<dbReference type="InterPro" id="IPR023214">
    <property type="entry name" value="HAD_sf"/>
</dbReference>
<feature type="region of interest" description="Disordered" evidence="18">
    <location>
        <begin position="216"/>
        <end position="236"/>
    </location>
</feature>
<dbReference type="InterPro" id="IPR006539">
    <property type="entry name" value="P-type_ATPase_IV"/>
</dbReference>
<evidence type="ECO:0000256" key="1">
    <source>
        <dbReference type="ARBA" id="ARBA00004141"/>
    </source>
</evidence>
<dbReference type="InterPro" id="IPR008250">
    <property type="entry name" value="ATPase_P-typ_transduc_dom_A_sf"/>
</dbReference>
<evidence type="ECO:0000256" key="2">
    <source>
        <dbReference type="ARBA" id="ARBA00004308"/>
    </source>
</evidence>
<evidence type="ECO:0000259" key="20">
    <source>
        <dbReference type="Pfam" id="PF16209"/>
    </source>
</evidence>
<keyword evidence="5 16" id="KW-0479">Metal-binding</keyword>
<feature type="binding site" evidence="15">
    <location>
        <position position="1134"/>
    </location>
    <ligand>
        <name>ATP</name>
        <dbReference type="ChEBI" id="CHEBI:30616"/>
    </ligand>
</feature>
<accession>A0A9W8LEG0</accession>
<dbReference type="InterPro" id="IPR023298">
    <property type="entry name" value="ATPase_P-typ_TM_dom_sf"/>
</dbReference>
<dbReference type="SUPFAM" id="SSF81660">
    <property type="entry name" value="Metal cation-transporting ATPase, ATP-binding domain N"/>
    <property type="match status" value="1"/>
</dbReference>
<feature type="domain" description="P-type ATPase A" evidence="19">
    <location>
        <begin position="284"/>
        <end position="340"/>
    </location>
</feature>
<feature type="binding site" evidence="16">
    <location>
        <position position="1188"/>
    </location>
    <ligand>
        <name>Mg(2+)</name>
        <dbReference type="ChEBI" id="CHEBI:18420"/>
    </ligand>
</feature>
<dbReference type="GO" id="GO:0005886">
    <property type="term" value="C:plasma membrane"/>
    <property type="evidence" value="ECO:0007669"/>
    <property type="project" value="TreeGrafter"/>
</dbReference>
<evidence type="ECO:0000256" key="17">
    <source>
        <dbReference type="RuleBase" id="RU362033"/>
    </source>
</evidence>
<feature type="compositionally biased region" description="Basic and acidic residues" evidence="18">
    <location>
        <begin position="576"/>
        <end position="588"/>
    </location>
</feature>
<dbReference type="GO" id="GO:0000287">
    <property type="term" value="F:magnesium ion binding"/>
    <property type="evidence" value="ECO:0007669"/>
    <property type="project" value="UniProtKB-UniRule"/>
</dbReference>
<dbReference type="GO" id="GO:0006892">
    <property type="term" value="P:post-Golgi vesicle-mediated transport"/>
    <property type="evidence" value="ECO:0007669"/>
    <property type="project" value="TreeGrafter"/>
</dbReference>
<comment type="similarity">
    <text evidence="3 17">Belongs to the cation transport ATPase (P-type) (TC 3.A.3) family. Type IV subfamily.</text>
</comment>
<dbReference type="GO" id="GO:0045332">
    <property type="term" value="P:phospholipid translocation"/>
    <property type="evidence" value="ECO:0007669"/>
    <property type="project" value="TreeGrafter"/>
</dbReference>
<dbReference type="Proteomes" id="UP001140217">
    <property type="component" value="Unassembled WGS sequence"/>
</dbReference>
<feature type="binding site" evidence="16">
    <location>
        <position position="549"/>
    </location>
    <ligand>
        <name>Mg(2+)</name>
        <dbReference type="ChEBI" id="CHEBI:18420"/>
    </ligand>
</feature>
<evidence type="ECO:0000256" key="6">
    <source>
        <dbReference type="ARBA" id="ARBA00022741"/>
    </source>
</evidence>
<feature type="binding site" evidence="16">
    <location>
        <position position="551"/>
    </location>
    <ligand>
        <name>Mg(2+)</name>
        <dbReference type="ChEBI" id="CHEBI:18420"/>
    </ligand>
</feature>
<evidence type="ECO:0000259" key="19">
    <source>
        <dbReference type="Pfam" id="PF00122"/>
    </source>
</evidence>
<proteinExistence type="inferred from homology"/>
<feature type="binding site" evidence="15">
    <location>
        <position position="549"/>
    </location>
    <ligand>
        <name>ATP</name>
        <dbReference type="ChEBI" id="CHEBI:30616"/>
    </ligand>
</feature>
<feature type="region of interest" description="Disordered" evidence="18">
    <location>
        <begin position="576"/>
        <end position="645"/>
    </location>
</feature>
<evidence type="ECO:0000259" key="21">
    <source>
        <dbReference type="Pfam" id="PF16212"/>
    </source>
</evidence>
<evidence type="ECO:0000313" key="22">
    <source>
        <dbReference type="EMBL" id="KAJ2778255.1"/>
    </source>
</evidence>
<evidence type="ECO:0000256" key="3">
    <source>
        <dbReference type="ARBA" id="ARBA00008109"/>
    </source>
</evidence>
<feature type="binding site" evidence="15">
    <location>
        <position position="1188"/>
    </location>
    <ligand>
        <name>ATP</name>
        <dbReference type="ChEBI" id="CHEBI:30616"/>
    </ligand>
</feature>
<dbReference type="InterPro" id="IPR044492">
    <property type="entry name" value="P_typ_ATPase_HD_dom"/>
</dbReference>
<dbReference type="EC" id="7.6.2.1" evidence="17"/>
<feature type="transmembrane region" description="Helical" evidence="17">
    <location>
        <begin position="1361"/>
        <end position="1381"/>
    </location>
</feature>
<reference evidence="22" key="1">
    <citation type="submission" date="2022-07" db="EMBL/GenBank/DDBJ databases">
        <title>Phylogenomic reconstructions and comparative analyses of Kickxellomycotina fungi.</title>
        <authorList>
            <person name="Reynolds N.K."/>
            <person name="Stajich J.E."/>
            <person name="Barry K."/>
            <person name="Grigoriev I.V."/>
            <person name="Crous P."/>
            <person name="Smith M.E."/>
        </authorList>
    </citation>
    <scope>NUCLEOTIDE SEQUENCE</scope>
    <source>
        <strain evidence="22">NBRC 105414</strain>
    </source>
</reference>
<feature type="binding site" evidence="15">
    <location>
        <position position="986"/>
    </location>
    <ligand>
        <name>ATP</name>
        <dbReference type="ChEBI" id="CHEBI:30616"/>
    </ligand>
</feature>
<dbReference type="Pfam" id="PF00122">
    <property type="entry name" value="E1-E2_ATPase"/>
    <property type="match status" value="1"/>
</dbReference>
<keyword evidence="11 17" id="KW-0472">Membrane</keyword>
<feature type="transmembrane region" description="Helical" evidence="17">
    <location>
        <begin position="440"/>
        <end position="460"/>
    </location>
</feature>
<evidence type="ECO:0000256" key="10">
    <source>
        <dbReference type="ARBA" id="ARBA00022989"/>
    </source>
</evidence>
<feature type="binding site" evidence="15">
    <location>
        <position position="689"/>
    </location>
    <ligand>
        <name>ATP</name>
        <dbReference type="ChEBI" id="CHEBI:30616"/>
    </ligand>
</feature>
<comment type="cofactor">
    <cofactor evidence="16">
        <name>Mg(2+)</name>
        <dbReference type="ChEBI" id="CHEBI:18420"/>
    </cofactor>
</comment>
<dbReference type="Pfam" id="PF16209">
    <property type="entry name" value="PhoLip_ATPase_N"/>
    <property type="match status" value="1"/>
</dbReference>
<feature type="region of interest" description="Disordered" evidence="18">
    <location>
        <begin position="811"/>
        <end position="882"/>
    </location>
</feature>
<evidence type="ECO:0000313" key="23">
    <source>
        <dbReference type="Proteomes" id="UP001140217"/>
    </source>
</evidence>
<evidence type="ECO:0000256" key="15">
    <source>
        <dbReference type="PIRSR" id="PIRSR606539-2"/>
    </source>
</evidence>
<keyword evidence="6 15" id="KW-0547">Nucleotide-binding</keyword>
<comment type="subcellular location">
    <subcellularLocation>
        <location evidence="2">Endomembrane system</location>
    </subcellularLocation>
    <subcellularLocation>
        <location evidence="1 17">Membrane</location>
        <topology evidence="1 17">Multi-pass membrane protein</topology>
    </subcellularLocation>
</comment>
<evidence type="ECO:0000256" key="11">
    <source>
        <dbReference type="ARBA" id="ARBA00023136"/>
    </source>
</evidence>
<dbReference type="InterPro" id="IPR036412">
    <property type="entry name" value="HAD-like_sf"/>
</dbReference>
<feature type="domain" description="P-type ATPase C-terminal" evidence="21">
    <location>
        <begin position="1211"/>
        <end position="1457"/>
    </location>
</feature>
<dbReference type="InterPro" id="IPR032630">
    <property type="entry name" value="P_typ_ATPase_c"/>
</dbReference>
<evidence type="ECO:0000256" key="13">
    <source>
        <dbReference type="ARBA" id="ARBA00049128"/>
    </source>
</evidence>
<feature type="compositionally biased region" description="Basic and acidic residues" evidence="18">
    <location>
        <begin position="613"/>
        <end position="623"/>
    </location>
</feature>
<feature type="binding site" evidence="15">
    <location>
        <position position="551"/>
    </location>
    <ligand>
        <name>ATP</name>
        <dbReference type="ChEBI" id="CHEBI:30616"/>
    </ligand>
</feature>